<dbReference type="PANTHER" id="PTHR33055:SF15">
    <property type="entry name" value="TRANSPOSASE-RELATED"/>
    <property type="match status" value="1"/>
</dbReference>
<gene>
    <name evidence="4" type="ORF">DSCO28_10120</name>
    <name evidence="5" type="ORF">DSCO28_10190</name>
</gene>
<dbReference type="AlphaFoldDB" id="A0A5K7ZHI5"/>
<dbReference type="RefSeq" id="WP_155321401.1">
    <property type="nucleotide sequence ID" value="NZ_AP021876.1"/>
</dbReference>
<sequence length="338" mass="38936">MKTYAGIDLHSSNSFVGVINQDDKKLHSRRHENNLKEISKVLGKYKKSLQGVVVESTYNWYWLVDGLLEQGYKVHLANPAAIQQYKGLKNRDDKYDAFWLAHLLRLGILPQGYIYPKSLRPIRDLFRRRIMFVKQRTTQILSLQSMIARNKGVEQSASAIARFRDDFINQMFDCPHLVSTARHQIETIRFLEKQIKDIEAEVEGIVELDKAYQKLLSIPGIGRILAMTIMLEVGDIGRFETVGNYSSYCRCVKAQSTSNGKKKGNNNRKNGNRYLSWAYVEAANHNKRNCPRARKFVERKTAEKNYTVAIKALANKLSKASYFIMRDQTIYDPSLLFG</sequence>
<dbReference type="InterPro" id="IPR003346">
    <property type="entry name" value="Transposase_20"/>
</dbReference>
<keyword evidence="1" id="KW-0175">Coiled coil</keyword>
<proteinExistence type="predicted"/>
<dbReference type="InterPro" id="IPR002525">
    <property type="entry name" value="Transp_IS110-like_N"/>
</dbReference>
<feature type="coiled-coil region" evidence="1">
    <location>
        <begin position="181"/>
        <end position="208"/>
    </location>
</feature>
<dbReference type="InterPro" id="IPR047650">
    <property type="entry name" value="Transpos_IS110"/>
</dbReference>
<dbReference type="PANTHER" id="PTHR33055">
    <property type="entry name" value="TRANSPOSASE FOR INSERTION SEQUENCE ELEMENT IS1111A"/>
    <property type="match status" value="1"/>
</dbReference>
<organism evidence="4 6">
    <name type="scientific">Desulfosarcina ovata subsp. sediminis</name>
    <dbReference type="NCBI Taxonomy" id="885957"/>
    <lineage>
        <taxon>Bacteria</taxon>
        <taxon>Pseudomonadati</taxon>
        <taxon>Thermodesulfobacteriota</taxon>
        <taxon>Desulfobacteria</taxon>
        <taxon>Desulfobacterales</taxon>
        <taxon>Desulfosarcinaceae</taxon>
        <taxon>Desulfosarcina</taxon>
    </lineage>
</organism>
<protein>
    <submittedName>
        <fullName evidence="4">IS110 family transposase</fullName>
    </submittedName>
</protein>
<name>A0A5K7ZHI5_9BACT</name>
<evidence type="ECO:0000313" key="4">
    <source>
        <dbReference type="EMBL" id="BBO80446.1"/>
    </source>
</evidence>
<evidence type="ECO:0000313" key="6">
    <source>
        <dbReference type="Proteomes" id="UP000425960"/>
    </source>
</evidence>
<feature type="domain" description="Transposase IS110-like N-terminal" evidence="2">
    <location>
        <begin position="5"/>
        <end position="146"/>
    </location>
</feature>
<dbReference type="GO" id="GO:0004803">
    <property type="term" value="F:transposase activity"/>
    <property type="evidence" value="ECO:0007669"/>
    <property type="project" value="InterPro"/>
</dbReference>
<evidence type="ECO:0000259" key="2">
    <source>
        <dbReference type="Pfam" id="PF01548"/>
    </source>
</evidence>
<dbReference type="Pfam" id="PF01548">
    <property type="entry name" value="DEDD_Tnp_IS110"/>
    <property type="match status" value="1"/>
</dbReference>
<dbReference type="EMBL" id="AP021876">
    <property type="protein sequence ID" value="BBO80453.1"/>
    <property type="molecule type" value="Genomic_DNA"/>
</dbReference>
<feature type="domain" description="Transposase IS116/IS110/IS902 C-terminal" evidence="3">
    <location>
        <begin position="213"/>
        <end position="297"/>
    </location>
</feature>
<evidence type="ECO:0000313" key="5">
    <source>
        <dbReference type="EMBL" id="BBO80453.1"/>
    </source>
</evidence>
<dbReference type="KEGG" id="dov:DSCO28_10190"/>
<dbReference type="GO" id="GO:0006313">
    <property type="term" value="P:DNA transposition"/>
    <property type="evidence" value="ECO:0007669"/>
    <property type="project" value="InterPro"/>
</dbReference>
<evidence type="ECO:0000256" key="1">
    <source>
        <dbReference type="SAM" id="Coils"/>
    </source>
</evidence>
<dbReference type="NCBIfam" id="NF033542">
    <property type="entry name" value="transpos_IS110"/>
    <property type="match status" value="1"/>
</dbReference>
<dbReference type="Proteomes" id="UP000425960">
    <property type="component" value="Chromosome"/>
</dbReference>
<dbReference type="GO" id="GO:0003677">
    <property type="term" value="F:DNA binding"/>
    <property type="evidence" value="ECO:0007669"/>
    <property type="project" value="InterPro"/>
</dbReference>
<dbReference type="EMBL" id="AP021876">
    <property type="protein sequence ID" value="BBO80446.1"/>
    <property type="molecule type" value="Genomic_DNA"/>
</dbReference>
<accession>A0A5K7ZHI5</accession>
<evidence type="ECO:0000259" key="3">
    <source>
        <dbReference type="Pfam" id="PF02371"/>
    </source>
</evidence>
<reference evidence="4 6" key="1">
    <citation type="submission" date="2019-11" db="EMBL/GenBank/DDBJ databases">
        <title>Comparative genomics of hydrocarbon-degrading Desulfosarcina strains.</title>
        <authorList>
            <person name="Watanabe M."/>
            <person name="Kojima H."/>
            <person name="Fukui M."/>
        </authorList>
    </citation>
    <scope>NUCLEOTIDE SEQUENCE [LARGE SCALE GENOMIC DNA]</scope>
    <source>
        <strain evidence="4 6">28bB2T</strain>
    </source>
</reference>
<dbReference type="Pfam" id="PF02371">
    <property type="entry name" value="Transposase_20"/>
    <property type="match status" value="1"/>
</dbReference>
<dbReference type="KEGG" id="dov:DSCO28_10120"/>